<feature type="transmembrane region" description="Helical" evidence="1">
    <location>
        <begin position="33"/>
        <end position="52"/>
    </location>
</feature>
<dbReference type="Proteomes" id="UP000620591">
    <property type="component" value="Unassembled WGS sequence"/>
</dbReference>
<evidence type="ECO:0000256" key="1">
    <source>
        <dbReference type="SAM" id="Phobius"/>
    </source>
</evidence>
<keyword evidence="1" id="KW-1133">Transmembrane helix</keyword>
<feature type="transmembrane region" description="Helical" evidence="1">
    <location>
        <begin position="148"/>
        <end position="168"/>
    </location>
</feature>
<dbReference type="AlphaFoldDB" id="A0A8I0EY60"/>
<dbReference type="EMBL" id="JACTVM010000007">
    <property type="protein sequence ID" value="MBC9227702.1"/>
    <property type="molecule type" value="Genomic_DNA"/>
</dbReference>
<name>A0A8I0EY60_9ACTN</name>
<feature type="transmembrane region" description="Helical" evidence="1">
    <location>
        <begin position="216"/>
        <end position="235"/>
    </location>
</feature>
<evidence type="ECO:0008006" key="4">
    <source>
        <dbReference type="Google" id="ProtNLM"/>
    </source>
</evidence>
<feature type="transmembrane region" description="Helical" evidence="1">
    <location>
        <begin position="328"/>
        <end position="348"/>
    </location>
</feature>
<accession>A0A8I0EY60</accession>
<feature type="transmembrane region" description="Helical" evidence="1">
    <location>
        <begin position="355"/>
        <end position="376"/>
    </location>
</feature>
<feature type="transmembrane region" description="Helical" evidence="1">
    <location>
        <begin position="93"/>
        <end position="112"/>
    </location>
</feature>
<keyword evidence="1" id="KW-0472">Membrane</keyword>
<feature type="transmembrane region" description="Helical" evidence="1">
    <location>
        <begin position="118"/>
        <end position="136"/>
    </location>
</feature>
<feature type="transmembrane region" description="Helical" evidence="1">
    <location>
        <begin position="64"/>
        <end position="81"/>
    </location>
</feature>
<feature type="transmembrane region" description="Helical" evidence="1">
    <location>
        <begin position="382"/>
        <end position="399"/>
    </location>
</feature>
<proteinExistence type="predicted"/>
<keyword evidence="1" id="KW-0812">Transmembrane</keyword>
<comment type="caution">
    <text evidence="2">The sequence shown here is derived from an EMBL/GenBank/DDBJ whole genome shotgun (WGS) entry which is preliminary data.</text>
</comment>
<feature type="transmembrane region" description="Helical" evidence="1">
    <location>
        <begin position="12"/>
        <end position="28"/>
    </location>
</feature>
<feature type="transmembrane region" description="Helical" evidence="1">
    <location>
        <begin position="188"/>
        <end position="204"/>
    </location>
</feature>
<evidence type="ECO:0000313" key="2">
    <source>
        <dbReference type="EMBL" id="MBC9227702.1"/>
    </source>
</evidence>
<gene>
    <name evidence="2" type="ORF">IBG24_15400</name>
</gene>
<dbReference type="RefSeq" id="WP_187770134.1">
    <property type="nucleotide sequence ID" value="NZ_JACTVM010000007.1"/>
</dbReference>
<sequence>MNRTVEPSPEWSSLTVVMAAASAFAVGIRREVLLPGLTPGLVMAAVLLPLWLPHMVRNPLLRKVLVLGVCAVVWGLMVAMFNDGNRYDPRNLLVQVMIAVALVACGGLLFWALTIIGIPWTVLAFGLGALTHVVINGANPVNPWKYSWALPVTITLLGVAMVVGSRLLEIGALLAMAAVSAGSDSRSMTAFLLLAAALVTLQAARRNGAALNRGALLAALAVGVIGGYNLFQALILDGVLGDSAAQRTQTQLDASGSLLTGGRPELGASTALIEHQPRGLGPGAIPTANDVWLAKTGMSTLNYDPNNGYVERFLFGGRFELHSVIADFWIWFGPLGALLIVVLMAIAVRALIDGIATSTASSVACLLTILGLWDAAFSPVQTSFHTMTLVWALAAYSLTRRSARRHGGKLDPALS</sequence>
<organism evidence="2 3">
    <name type="scientific">Aeromicrobium senzhongii</name>
    <dbReference type="NCBI Taxonomy" id="2663859"/>
    <lineage>
        <taxon>Bacteria</taxon>
        <taxon>Bacillati</taxon>
        <taxon>Actinomycetota</taxon>
        <taxon>Actinomycetes</taxon>
        <taxon>Propionibacteriales</taxon>
        <taxon>Nocardioidaceae</taxon>
        <taxon>Aeromicrobium</taxon>
    </lineage>
</organism>
<protein>
    <recommendedName>
        <fullName evidence="4">O-antigen ligase family protein</fullName>
    </recommendedName>
</protein>
<reference evidence="2" key="1">
    <citation type="submission" date="2020-09" db="EMBL/GenBank/DDBJ databases">
        <title>Novel species in genus Aeromicrobium.</title>
        <authorList>
            <person name="Zhang G."/>
        </authorList>
    </citation>
    <scope>NUCLEOTIDE SEQUENCE</scope>
    <source>
        <strain evidence="2">Zg-636</strain>
    </source>
</reference>
<evidence type="ECO:0000313" key="3">
    <source>
        <dbReference type="Proteomes" id="UP000620591"/>
    </source>
</evidence>